<dbReference type="InterPro" id="IPR012434">
    <property type="entry name" value="DUF1631"/>
</dbReference>
<evidence type="ECO:0008006" key="4">
    <source>
        <dbReference type="Google" id="ProtNLM"/>
    </source>
</evidence>
<organism evidence="2 3">
    <name type="scientific">Oceanicoccus sagamiensis</name>
    <dbReference type="NCBI Taxonomy" id="716816"/>
    <lineage>
        <taxon>Bacteria</taxon>
        <taxon>Pseudomonadati</taxon>
        <taxon>Pseudomonadota</taxon>
        <taxon>Gammaproteobacteria</taxon>
        <taxon>Cellvibrionales</taxon>
        <taxon>Spongiibacteraceae</taxon>
        <taxon>Oceanicoccus</taxon>
    </lineage>
</organism>
<dbReference type="Pfam" id="PF07793">
    <property type="entry name" value="DUF1631"/>
    <property type="match status" value="2"/>
</dbReference>
<evidence type="ECO:0000256" key="1">
    <source>
        <dbReference type="SAM" id="Coils"/>
    </source>
</evidence>
<dbReference type="EMBL" id="CP019343">
    <property type="protein sequence ID" value="ARN73648.1"/>
    <property type="molecule type" value="Genomic_DNA"/>
</dbReference>
<name>A0A1X9N6C8_9GAMM</name>
<sequence>MTNTQAILLDINSLLAGEWPQCLALLTYAYPLSNNDNKRPIEHTHLIGLLKKTSGSSNISKAIEAELEPVESLDGESYACLKFIDQLFDNYLKNNKLHSDIHPMLNHFRGESAIAMLQQTLPWHESTGLTAQFNNLYTNAIGWQPELGRAAERFYHQLQTIFNASSETSATPESTLDSFNVFFQKEQGRIQKLEKRLHDAELGALHAKHAQQLSARTLNQHMAGQQLPACITQFLQGPWRESMRLLIISDGKDSQNWQKILRLTETLIWSFQPINDDIDNHRQHIVNSISELAEQLHQTTIGLHHSTMLDEELGIVEKEHLKILKGEALEYQAFELIDNTDPLVSSQVSVSQNLIKQAAAYHEGQWFELQNSEGTTRIKLSLKITQAQQLLFTNFLGIKKAQHSFEEFAYMLSSKIAIPINSRDPFKATGEKIFNSLLERYTQQQQQAASDAAIEEEILRQQEITRQAAKDKALKEAKVFAEQQKAARIKAQQEQRAQAERLATEQHKKDVITQLAQLRVGAVVIFYNDANQGDQCKLAAIIQSSNEHIFVNRDGIKQHALNKQQLSAQLLNGTAKIIDPGSDFENTLEQVVNNLRTRK</sequence>
<dbReference type="AlphaFoldDB" id="A0A1X9N6C8"/>
<protein>
    <recommendedName>
        <fullName evidence="4">DUF1631 domain-containing protein</fullName>
    </recommendedName>
</protein>
<proteinExistence type="predicted"/>
<dbReference type="RefSeq" id="WP_085757762.1">
    <property type="nucleotide sequence ID" value="NZ_CP019343.1"/>
</dbReference>
<dbReference type="Proteomes" id="UP000193450">
    <property type="component" value="Chromosome"/>
</dbReference>
<keyword evidence="1" id="KW-0175">Coiled coil</keyword>
<reference evidence="2 3" key="1">
    <citation type="submission" date="2016-11" db="EMBL/GenBank/DDBJ databases">
        <title>Trade-off between light-utilization and light-protection in marine flavobacteria.</title>
        <authorList>
            <person name="Kumagai Y."/>
        </authorList>
    </citation>
    <scope>NUCLEOTIDE SEQUENCE [LARGE SCALE GENOMIC DNA]</scope>
    <source>
        <strain evidence="2 3">NBRC 107125</strain>
    </source>
</reference>
<gene>
    <name evidence="2" type="ORF">BST96_05655</name>
</gene>
<accession>A0A1X9N6C8</accession>
<keyword evidence="3" id="KW-1185">Reference proteome</keyword>
<dbReference type="OrthoDB" id="5727471at2"/>
<evidence type="ECO:0000313" key="2">
    <source>
        <dbReference type="EMBL" id="ARN73648.1"/>
    </source>
</evidence>
<dbReference type="STRING" id="716816.BST96_05655"/>
<evidence type="ECO:0000313" key="3">
    <source>
        <dbReference type="Proteomes" id="UP000193450"/>
    </source>
</evidence>
<feature type="coiled-coil region" evidence="1">
    <location>
        <begin position="482"/>
        <end position="509"/>
    </location>
</feature>
<dbReference type="KEGG" id="osg:BST96_05655"/>